<accession>A0ABM4WP26</accession>
<protein>
    <recommendedName>
        <fullName evidence="2">Magnesium transporter</fullName>
    </recommendedName>
</protein>
<evidence type="ECO:0000313" key="4">
    <source>
        <dbReference type="Proteomes" id="UP001652660"/>
    </source>
</evidence>
<dbReference type="Gene3D" id="1.20.58.340">
    <property type="entry name" value="Magnesium transport protein CorA, transmembrane region"/>
    <property type="match status" value="1"/>
</dbReference>
<evidence type="ECO:0000256" key="3">
    <source>
        <dbReference type="SAM" id="Coils"/>
    </source>
</evidence>
<dbReference type="Proteomes" id="UP001652660">
    <property type="component" value="Chromosome 2e"/>
</dbReference>
<dbReference type="PANTHER" id="PTHR13890">
    <property type="entry name" value="RNA SPLICING PROTEIN MRS2, MITOCHONDRIAL"/>
    <property type="match status" value="1"/>
</dbReference>
<keyword evidence="4" id="KW-1185">Reference proteome</keyword>
<gene>
    <name evidence="5" type="primary">LOC113728687</name>
</gene>
<keyword evidence="2" id="KW-0460">Magnesium</keyword>
<feature type="coiled-coil region" evidence="3">
    <location>
        <begin position="189"/>
        <end position="243"/>
    </location>
</feature>
<organism evidence="4 5">
    <name type="scientific">Coffea arabica</name>
    <name type="common">Arabian coffee</name>
    <dbReference type="NCBI Taxonomy" id="13443"/>
    <lineage>
        <taxon>Eukaryota</taxon>
        <taxon>Viridiplantae</taxon>
        <taxon>Streptophyta</taxon>
        <taxon>Embryophyta</taxon>
        <taxon>Tracheophyta</taxon>
        <taxon>Spermatophyta</taxon>
        <taxon>Magnoliopsida</taxon>
        <taxon>eudicotyledons</taxon>
        <taxon>Gunneridae</taxon>
        <taxon>Pentapetalae</taxon>
        <taxon>asterids</taxon>
        <taxon>lamiids</taxon>
        <taxon>Gentianales</taxon>
        <taxon>Rubiaceae</taxon>
        <taxon>Ixoroideae</taxon>
        <taxon>Gardenieae complex</taxon>
        <taxon>Bertiereae - Coffeeae clade</taxon>
        <taxon>Coffeeae</taxon>
        <taxon>Coffea</taxon>
    </lineage>
</organism>
<keyword evidence="2" id="KW-0472">Membrane</keyword>
<name>A0ABM4WP26_COFAR</name>
<keyword evidence="2" id="KW-0813">Transport</keyword>
<dbReference type="RefSeq" id="XP_071933535.1">
    <property type="nucleotide sequence ID" value="XM_072077434.1"/>
</dbReference>
<dbReference type="InterPro" id="IPR039204">
    <property type="entry name" value="MRS2-like"/>
</dbReference>
<keyword evidence="2" id="KW-0406">Ion transport</keyword>
<proteinExistence type="inferred from homology"/>
<keyword evidence="2" id="KW-0812">Transmembrane</keyword>
<comment type="subcellular location">
    <subcellularLocation>
        <location evidence="2">Membrane</location>
        <topology evidence="2">Multi-pass membrane protein</topology>
    </subcellularLocation>
</comment>
<dbReference type="Pfam" id="PF22099">
    <property type="entry name" value="MRS2-like"/>
    <property type="match status" value="2"/>
</dbReference>
<keyword evidence="3" id="KW-0175">Coiled coil</keyword>
<evidence type="ECO:0000256" key="2">
    <source>
        <dbReference type="RuleBase" id="RU366041"/>
    </source>
</evidence>
<dbReference type="GeneID" id="113728687"/>
<reference evidence="5" key="1">
    <citation type="submission" date="2025-08" db="UniProtKB">
        <authorList>
            <consortium name="RefSeq"/>
        </authorList>
    </citation>
    <scope>IDENTIFICATION</scope>
    <source>
        <tissue evidence="5">Leaves</tissue>
    </source>
</reference>
<keyword evidence="2" id="KW-1133">Transmembrane helix</keyword>
<dbReference type="Gene3D" id="2.40.128.330">
    <property type="match status" value="1"/>
</dbReference>
<evidence type="ECO:0000313" key="5">
    <source>
        <dbReference type="RefSeq" id="XP_071933535.1"/>
    </source>
</evidence>
<feature type="transmembrane region" description="Helical" evidence="2">
    <location>
        <begin position="366"/>
        <end position="389"/>
    </location>
</feature>
<comment type="function">
    <text evidence="2">Magnesium transporter that may mediate the influx of magnesium.</text>
</comment>
<dbReference type="PANTHER" id="PTHR13890:SF35">
    <property type="entry name" value="MAGNESIUM TRANSPORTER MRS2-3"/>
    <property type="match status" value="1"/>
</dbReference>
<dbReference type="CDD" id="cd12823">
    <property type="entry name" value="Mrs2_Mfm1p-like"/>
    <property type="match status" value="1"/>
</dbReference>
<sequence>MADIDNSSPLEKKPLGVRPWLLFNSSGQSHILEAGKHAIMRRTGITGRDLRILDPDLSYPCTISGRERAIIFSVENIKAVIMAHEVLLLNSKDPAVAPFAEVLCEKILNHHDSIDPEEVGAEFGGENLDDRKRLPLEFVVLEACLEEACTWLDNEAVTLEEESYPALDELTSNISTLNMERVHQFKSRLIGITNRVQKVKDELERLLDDDDPMSKMYLTENQLQQQLQNYSAHEDQLDDKNNEVILSDVEYRTPADNLTENSEGSTRLGTDLLHTNHAQEQEFVDAASSVFSRKSQATYASSKRSDRSKRQSVKDLEMLLEAFFVRIDATLNGLSTLREYVDDTEDYINIMLDDKLNNMMEMVIKLMTATVALTCFMIVDSVLAINIHIDLFNDNEPPNKSFLWMICAGSFGTICIYIIAMWLYRYKGLLH</sequence>
<evidence type="ECO:0000256" key="1">
    <source>
        <dbReference type="ARBA" id="ARBA00007535"/>
    </source>
</evidence>
<comment type="similarity">
    <text evidence="1 2">Belongs to the CorA metal ion transporter (MIT) (TC 1.A.35.5) family.</text>
</comment>
<feature type="transmembrane region" description="Helical" evidence="2">
    <location>
        <begin position="401"/>
        <end position="424"/>
    </location>
</feature>